<gene>
    <name evidence="6" type="ORF">J2Z42_000426</name>
</gene>
<dbReference type="SUPFAM" id="SSF48334">
    <property type="entry name" value="DNA repair protein MutS, domain III"/>
    <property type="match status" value="1"/>
</dbReference>
<reference evidence="6 7" key="1">
    <citation type="submission" date="2021-03" db="EMBL/GenBank/DDBJ databases">
        <title>Genomic Encyclopedia of Type Strains, Phase IV (KMG-IV): sequencing the most valuable type-strain genomes for metagenomic binning, comparative biology and taxonomic classification.</title>
        <authorList>
            <person name="Goeker M."/>
        </authorList>
    </citation>
    <scope>NUCLEOTIDE SEQUENCE [LARGE SCALE GENOMIC DNA]</scope>
    <source>
        <strain evidence="6 7">DSM 28783</strain>
    </source>
</reference>
<feature type="transmembrane region" description="Helical" evidence="4">
    <location>
        <begin position="28"/>
        <end position="47"/>
    </location>
</feature>
<keyword evidence="4" id="KW-1133">Transmembrane helix</keyword>
<dbReference type="SUPFAM" id="SSF52540">
    <property type="entry name" value="P-loop containing nucleoside triphosphate hydrolases"/>
    <property type="match status" value="1"/>
</dbReference>
<dbReference type="InterPro" id="IPR000432">
    <property type="entry name" value="DNA_mismatch_repair_MutS_C"/>
</dbReference>
<proteinExistence type="predicted"/>
<feature type="transmembrane region" description="Helical" evidence="4">
    <location>
        <begin position="216"/>
        <end position="237"/>
    </location>
</feature>
<evidence type="ECO:0000313" key="7">
    <source>
        <dbReference type="Proteomes" id="UP001519307"/>
    </source>
</evidence>
<organism evidence="6 7">
    <name type="scientific">Clostridium algifaecis</name>
    <dbReference type="NCBI Taxonomy" id="1472040"/>
    <lineage>
        <taxon>Bacteria</taxon>
        <taxon>Bacillati</taxon>
        <taxon>Bacillota</taxon>
        <taxon>Clostridia</taxon>
        <taxon>Eubacteriales</taxon>
        <taxon>Clostridiaceae</taxon>
        <taxon>Clostridium</taxon>
    </lineage>
</organism>
<feature type="transmembrane region" description="Helical" evidence="4">
    <location>
        <begin position="243"/>
        <end position="263"/>
    </location>
</feature>
<dbReference type="Gene3D" id="3.40.50.300">
    <property type="entry name" value="P-loop containing nucleotide triphosphate hydrolases"/>
    <property type="match status" value="1"/>
</dbReference>
<feature type="transmembrane region" description="Helical" evidence="4">
    <location>
        <begin position="53"/>
        <end position="71"/>
    </location>
</feature>
<dbReference type="PANTHER" id="PTHR11361">
    <property type="entry name" value="DNA MISMATCH REPAIR PROTEIN MUTS FAMILY MEMBER"/>
    <property type="match status" value="1"/>
</dbReference>
<keyword evidence="4" id="KW-0812">Transmembrane</keyword>
<name>A0ABS4KQU4_9CLOT</name>
<dbReference type="Gene3D" id="1.10.1420.10">
    <property type="match status" value="1"/>
</dbReference>
<dbReference type="EMBL" id="JAGGLM010000001">
    <property type="protein sequence ID" value="MBP2031761.1"/>
    <property type="molecule type" value="Genomic_DNA"/>
</dbReference>
<keyword evidence="7" id="KW-1185">Reference proteome</keyword>
<dbReference type="RefSeq" id="WP_209700699.1">
    <property type="nucleotide sequence ID" value="NZ_JAGGLM010000001.1"/>
</dbReference>
<dbReference type="CDD" id="cd03283">
    <property type="entry name" value="ABC_MutS-like"/>
    <property type="match status" value="1"/>
</dbReference>
<comment type="caution">
    <text evidence="6">The sequence shown here is derived from an EMBL/GenBank/DDBJ whole genome shotgun (WGS) entry which is preliminary data.</text>
</comment>
<keyword evidence="1" id="KW-0547">Nucleotide-binding</keyword>
<evidence type="ECO:0000259" key="5">
    <source>
        <dbReference type="SMART" id="SM00534"/>
    </source>
</evidence>
<accession>A0ABS4KQU4</accession>
<dbReference type="InterPro" id="IPR036187">
    <property type="entry name" value="DNA_mismatch_repair_MutS_sf"/>
</dbReference>
<dbReference type="Pfam" id="PF00488">
    <property type="entry name" value="MutS_V"/>
    <property type="match status" value="1"/>
</dbReference>
<dbReference type="PANTHER" id="PTHR11361:SF99">
    <property type="entry name" value="DNA MISMATCH REPAIR PROTEIN"/>
    <property type="match status" value="1"/>
</dbReference>
<evidence type="ECO:0000313" key="6">
    <source>
        <dbReference type="EMBL" id="MBP2031761.1"/>
    </source>
</evidence>
<keyword evidence="4" id="KW-0472">Membrane</keyword>
<dbReference type="SMART" id="SM00534">
    <property type="entry name" value="MUTSac"/>
    <property type="match status" value="1"/>
</dbReference>
<feature type="domain" description="DNA mismatch repair proteins mutS family" evidence="5">
    <location>
        <begin position="434"/>
        <end position="613"/>
    </location>
</feature>
<dbReference type="InterPro" id="IPR045076">
    <property type="entry name" value="MutS"/>
</dbReference>
<sequence length="614" mass="71057">MKDIKDIYSRRKYHYKSLLEKQKNTAKLISRLRFVIFILGAIITIFLYTRSYIYLSASSFLVFLIIFIIAVKKHERLNKNYKFTEELYNINRTCCERLDGNWQKFKECGKKFINENHRFSHDLDVFGKGSIFQWINTAETNAGKNRLSEVLSNSPDKKDIILKRQKAVAELQNNIKFRQRLQAEAYFAKENENGHEISNLIDILNFKNSSIYSNKFIIMLFKILPILIIASIFFSLYTTLVFHISKMYIAYISVLFSIGLLFIDSKKRDYSLSMVYKLKDSIKAYNNIISLIYNTNFKSEHLKDLKAVFENKSNIKSKCKEFKAINDLLKIADNISERRNMVYIVLNILFLWDYQCMFAFEKWKNENEKSIGAWIDTVGEFEMLSSIAIIGFDHPDFVVPDILDAQLTIKARNMAHPLIKGKAVANDLDIENGSKVLLITGSNMSGKSTFLRTAGVNLILAYAGAPVYADYFKCSIMNIYTCMRISDNLEKNISSFYGEILRIKYIVEAAKNGENIFFLLDEIFKGTNSMDRHTGAKILINELIGFNTCGMVSTHDLELCDIENESGGKIKNYHFKEYYKDNKICFDYKLNRGVSKTRNALYLMKMAGIDTPNN</sequence>
<keyword evidence="3" id="KW-0238">DNA-binding</keyword>
<keyword evidence="2" id="KW-0067">ATP-binding</keyword>
<evidence type="ECO:0000256" key="3">
    <source>
        <dbReference type="ARBA" id="ARBA00023125"/>
    </source>
</evidence>
<evidence type="ECO:0000256" key="1">
    <source>
        <dbReference type="ARBA" id="ARBA00022741"/>
    </source>
</evidence>
<evidence type="ECO:0000256" key="2">
    <source>
        <dbReference type="ARBA" id="ARBA00022840"/>
    </source>
</evidence>
<dbReference type="InterPro" id="IPR027417">
    <property type="entry name" value="P-loop_NTPase"/>
</dbReference>
<evidence type="ECO:0000256" key="4">
    <source>
        <dbReference type="SAM" id="Phobius"/>
    </source>
</evidence>
<dbReference type="Proteomes" id="UP001519307">
    <property type="component" value="Unassembled WGS sequence"/>
</dbReference>
<protein>
    <recommendedName>
        <fullName evidence="5">DNA mismatch repair proteins mutS family domain-containing protein</fullName>
    </recommendedName>
</protein>